<dbReference type="SFLD" id="SFLDG01129">
    <property type="entry name" value="C1.5:_HAD__Beta-PGM__Phosphata"/>
    <property type="match status" value="1"/>
</dbReference>
<dbReference type="Pfam" id="PF00702">
    <property type="entry name" value="Hydrolase"/>
    <property type="match status" value="1"/>
</dbReference>
<dbReference type="CDD" id="cd07505">
    <property type="entry name" value="HAD_BPGM-like"/>
    <property type="match status" value="1"/>
</dbReference>
<gene>
    <name evidence="1" type="ORF">A2V68_02110</name>
</gene>
<proteinExistence type="predicted"/>
<dbReference type="InterPro" id="IPR006439">
    <property type="entry name" value="HAD-SF_hydro_IA"/>
</dbReference>
<dbReference type="SFLD" id="SFLDS00003">
    <property type="entry name" value="Haloacid_Dehalogenase"/>
    <property type="match status" value="1"/>
</dbReference>
<dbReference type="SUPFAM" id="SSF56784">
    <property type="entry name" value="HAD-like"/>
    <property type="match status" value="1"/>
</dbReference>
<dbReference type="InterPro" id="IPR050155">
    <property type="entry name" value="HAD-like_hydrolase_sf"/>
</dbReference>
<dbReference type="Proteomes" id="UP000176651">
    <property type="component" value="Unassembled WGS sequence"/>
</dbReference>
<organism evidence="1 2">
    <name type="scientific">candidate division Kazan bacterium RBG_13_50_9</name>
    <dbReference type="NCBI Taxonomy" id="1798535"/>
    <lineage>
        <taxon>Bacteria</taxon>
        <taxon>Bacteria division Kazan-3B-28</taxon>
    </lineage>
</organism>
<dbReference type="InterPro" id="IPR023198">
    <property type="entry name" value="PGP-like_dom2"/>
</dbReference>
<sequence>MKFKAVALDLDGTLVDAEPYYRKLMAAAAKDVFNYSLTDAEYDAYFLGLGTAQGIIRLVEYLSGRSDPALEDKFLQSVRANSITLSQTIDFPLFNGALELLQWLKGQQIPTAIVTNTKRSVLEKYRNKYQLARLGELVHWVIAGDEASVYKPDPALYLKAAELLGVEPSEMLVVEDTKHGIRAGKNSGATVVKVNGPGGLGEDYHFDTLRDFYEHRGDFFELKGV</sequence>
<protein>
    <submittedName>
        <fullName evidence="1">Uncharacterized protein</fullName>
    </submittedName>
</protein>
<dbReference type="PANTHER" id="PTHR43434">
    <property type="entry name" value="PHOSPHOGLYCOLATE PHOSPHATASE"/>
    <property type="match status" value="1"/>
</dbReference>
<dbReference type="PANTHER" id="PTHR43434:SF1">
    <property type="entry name" value="PHOSPHOGLYCOLATE PHOSPHATASE"/>
    <property type="match status" value="1"/>
</dbReference>
<dbReference type="EMBL" id="META01000004">
    <property type="protein sequence ID" value="OGB74106.1"/>
    <property type="molecule type" value="Genomic_DNA"/>
</dbReference>
<reference evidence="1 2" key="1">
    <citation type="journal article" date="2016" name="Nat. Commun.">
        <title>Thousands of microbial genomes shed light on interconnected biogeochemical processes in an aquifer system.</title>
        <authorList>
            <person name="Anantharaman K."/>
            <person name="Brown C.T."/>
            <person name="Hug L.A."/>
            <person name="Sharon I."/>
            <person name="Castelle C.J."/>
            <person name="Probst A.J."/>
            <person name="Thomas B.C."/>
            <person name="Singh A."/>
            <person name="Wilkins M.J."/>
            <person name="Karaoz U."/>
            <person name="Brodie E.L."/>
            <person name="Williams K.H."/>
            <person name="Hubbard S.S."/>
            <person name="Banfield J.F."/>
        </authorList>
    </citation>
    <scope>NUCLEOTIDE SEQUENCE [LARGE SCALE GENOMIC DNA]</scope>
</reference>
<dbReference type="Gene3D" id="1.10.150.240">
    <property type="entry name" value="Putative phosphatase, domain 2"/>
    <property type="match status" value="1"/>
</dbReference>
<dbReference type="InterPro" id="IPR023214">
    <property type="entry name" value="HAD_sf"/>
</dbReference>
<dbReference type="Gene3D" id="3.40.50.1000">
    <property type="entry name" value="HAD superfamily/HAD-like"/>
    <property type="match status" value="1"/>
</dbReference>
<dbReference type="InterPro" id="IPR036412">
    <property type="entry name" value="HAD-like_sf"/>
</dbReference>
<accession>A0A1F4NRV8</accession>
<name>A0A1F4NRV8_UNCK3</name>
<dbReference type="SFLD" id="SFLDG01135">
    <property type="entry name" value="C1.5.6:_HAD__Beta-PGM__Phospha"/>
    <property type="match status" value="1"/>
</dbReference>
<comment type="caution">
    <text evidence="1">The sequence shown here is derived from an EMBL/GenBank/DDBJ whole genome shotgun (WGS) entry which is preliminary data.</text>
</comment>
<evidence type="ECO:0000313" key="2">
    <source>
        <dbReference type="Proteomes" id="UP000176651"/>
    </source>
</evidence>
<dbReference type="GO" id="GO:0006281">
    <property type="term" value="P:DNA repair"/>
    <property type="evidence" value="ECO:0007669"/>
    <property type="project" value="TreeGrafter"/>
</dbReference>
<dbReference type="PRINTS" id="PR00413">
    <property type="entry name" value="HADHALOGNASE"/>
</dbReference>
<evidence type="ECO:0000313" key="1">
    <source>
        <dbReference type="EMBL" id="OGB74106.1"/>
    </source>
</evidence>
<dbReference type="AlphaFoldDB" id="A0A1F4NRV8"/>
<dbReference type="NCBIfam" id="TIGR01509">
    <property type="entry name" value="HAD-SF-IA-v3"/>
    <property type="match status" value="1"/>
</dbReference>
<dbReference type="GO" id="GO:0008967">
    <property type="term" value="F:phosphoglycolate phosphatase activity"/>
    <property type="evidence" value="ECO:0007669"/>
    <property type="project" value="TreeGrafter"/>
</dbReference>
<dbReference type="STRING" id="1798535.A2V68_02110"/>